<feature type="domain" description="HTH cro/C1-type" evidence="4">
    <location>
        <begin position="34"/>
        <end position="73"/>
    </location>
</feature>
<dbReference type="RefSeq" id="WP_091990518.1">
    <property type="nucleotide sequence ID" value="NZ_FOYV01000001.1"/>
</dbReference>
<dbReference type="PANTHER" id="PTHR40661">
    <property type="match status" value="1"/>
</dbReference>
<dbReference type="Gene3D" id="1.10.260.40">
    <property type="entry name" value="lambda repressor-like DNA-binding domains"/>
    <property type="match status" value="1"/>
</dbReference>
<evidence type="ECO:0000259" key="4">
    <source>
        <dbReference type="PROSITE" id="PS50943"/>
    </source>
</evidence>
<gene>
    <name evidence="5" type="ORF">SAMN04488073_2572</name>
</gene>
<dbReference type="InterPro" id="IPR010744">
    <property type="entry name" value="Phage_CI_N"/>
</dbReference>
<sequence>MREEKKSEEQQTVDDTGFTERLRELVGNGSARSFAHKAGMGDSTFRNILNGALPRLDSLLRIANAAGASVEWLATGKEPTKSDSQFEEEFALIPGYNVQVAAGHGSFAGDESPTRELAFRRKWLRFRGFNEGNLALVFAKGDSMEPTISDNETVMVDTSEKKLRDGHIYVIRNGDHLLVKRVQTLWNDGVQLLSDNKEYPPQEISSADLENLEVIGKVVWVGKDL</sequence>
<evidence type="ECO:0000313" key="5">
    <source>
        <dbReference type="EMBL" id="SFR51153.1"/>
    </source>
</evidence>
<dbReference type="CDD" id="cd00093">
    <property type="entry name" value="HTH_XRE"/>
    <property type="match status" value="1"/>
</dbReference>
<reference evidence="6" key="1">
    <citation type="submission" date="2016-10" db="EMBL/GenBank/DDBJ databases">
        <authorList>
            <person name="Varghese N."/>
            <person name="Submissions S."/>
        </authorList>
    </citation>
    <scope>NUCLEOTIDE SEQUENCE [LARGE SCALE GENOMIC DNA]</scope>
    <source>
        <strain evidence="6">CGMCC 1.6294</strain>
    </source>
</reference>
<protein>
    <submittedName>
        <fullName evidence="5">Phage repressor protein C, contains Cro/C1-type HTH and peptisase s24 domains</fullName>
    </submittedName>
</protein>
<name>A0A1I6H9I9_9GAMM</name>
<dbReference type="Gene3D" id="2.10.109.10">
    <property type="entry name" value="Umud Fragment, subunit A"/>
    <property type="match status" value="1"/>
</dbReference>
<keyword evidence="1" id="KW-0805">Transcription regulation</keyword>
<keyword evidence="3" id="KW-0804">Transcription</keyword>
<dbReference type="InterPro" id="IPR010982">
    <property type="entry name" value="Lambda_DNA-bd_dom_sf"/>
</dbReference>
<dbReference type="InterPro" id="IPR001387">
    <property type="entry name" value="Cro/C1-type_HTH"/>
</dbReference>
<dbReference type="Pfam" id="PF07022">
    <property type="entry name" value="Phage_CI_repr"/>
    <property type="match status" value="1"/>
</dbReference>
<dbReference type="OrthoDB" id="5959816at2"/>
<dbReference type="GO" id="GO:0003677">
    <property type="term" value="F:DNA binding"/>
    <property type="evidence" value="ECO:0007669"/>
    <property type="project" value="UniProtKB-KW"/>
</dbReference>
<dbReference type="PROSITE" id="PS50943">
    <property type="entry name" value="HTH_CROC1"/>
    <property type="match status" value="1"/>
</dbReference>
<dbReference type="SUPFAM" id="SSF47413">
    <property type="entry name" value="lambda repressor-like DNA-binding domains"/>
    <property type="match status" value="1"/>
</dbReference>
<dbReference type="InterPro" id="IPR015927">
    <property type="entry name" value="Peptidase_S24_S26A/B/C"/>
</dbReference>
<dbReference type="InterPro" id="IPR036286">
    <property type="entry name" value="LexA/Signal_pep-like_sf"/>
</dbReference>
<keyword evidence="6" id="KW-1185">Reference proteome</keyword>
<dbReference type="STRING" id="375760.SAMN04488073_2572"/>
<dbReference type="EMBL" id="FOYV01000001">
    <property type="protein sequence ID" value="SFR51153.1"/>
    <property type="molecule type" value="Genomic_DNA"/>
</dbReference>
<dbReference type="Proteomes" id="UP000199290">
    <property type="component" value="Unassembled WGS sequence"/>
</dbReference>
<evidence type="ECO:0000313" key="6">
    <source>
        <dbReference type="Proteomes" id="UP000199290"/>
    </source>
</evidence>
<evidence type="ECO:0000256" key="3">
    <source>
        <dbReference type="ARBA" id="ARBA00023163"/>
    </source>
</evidence>
<organism evidence="5 6">
    <name type="scientific">Marinobacter gudaonensis</name>
    <dbReference type="NCBI Taxonomy" id="375760"/>
    <lineage>
        <taxon>Bacteria</taxon>
        <taxon>Pseudomonadati</taxon>
        <taxon>Pseudomonadota</taxon>
        <taxon>Gammaproteobacteria</taxon>
        <taxon>Pseudomonadales</taxon>
        <taxon>Marinobacteraceae</taxon>
        <taxon>Marinobacter</taxon>
    </lineage>
</organism>
<dbReference type="Pfam" id="PF00717">
    <property type="entry name" value="Peptidase_S24"/>
    <property type="match status" value="1"/>
</dbReference>
<accession>A0A1I6H9I9</accession>
<keyword evidence="2" id="KW-0238">DNA-binding</keyword>
<dbReference type="InterPro" id="IPR039418">
    <property type="entry name" value="LexA-like"/>
</dbReference>
<evidence type="ECO:0000256" key="2">
    <source>
        <dbReference type="ARBA" id="ARBA00023125"/>
    </source>
</evidence>
<dbReference type="AlphaFoldDB" id="A0A1I6H9I9"/>
<dbReference type="CDD" id="cd06529">
    <property type="entry name" value="S24_LexA-like"/>
    <property type="match status" value="1"/>
</dbReference>
<evidence type="ECO:0000256" key="1">
    <source>
        <dbReference type="ARBA" id="ARBA00023015"/>
    </source>
</evidence>
<proteinExistence type="predicted"/>
<dbReference type="SUPFAM" id="SSF51306">
    <property type="entry name" value="LexA/Signal peptidase"/>
    <property type="match status" value="1"/>
</dbReference>
<dbReference type="PANTHER" id="PTHR40661:SF3">
    <property type="entry name" value="FELS-1 PROPHAGE TRANSCRIPTIONAL REGULATOR"/>
    <property type="match status" value="1"/>
</dbReference>
<dbReference type="GO" id="GO:0045892">
    <property type="term" value="P:negative regulation of DNA-templated transcription"/>
    <property type="evidence" value="ECO:0007669"/>
    <property type="project" value="InterPro"/>
</dbReference>